<evidence type="ECO:0000313" key="2">
    <source>
        <dbReference type="Proteomes" id="UP000294752"/>
    </source>
</evidence>
<dbReference type="RefSeq" id="WP_133640184.1">
    <property type="nucleotide sequence ID" value="NZ_SNZV01000004.1"/>
</dbReference>
<sequence length="361" mass="41183">MIPSIKILTSAIGYGTYFPALLVKKNFERMGMAAEILLFERLYNTEKKKLFRDTAEAFATNFKLAQLANKVPVDYRASTDESQVNARYADWSKETSIHFVCFSGLWFEILKDFRPASTQIKISCCRMDAGHAHTWVNHSSLAIDDVYYFYDMAKQQINYRFEIPAFSCRPYMERDNSILIHGGGWALGDFIASTTGLVAKGYHRNIIIRNSEDFDAEEAGTTFFMNDPLWDMVGDANQKDSFPAIGKMTTANMIDYANQDHYHPILDLVNTGKAMVSKPGGMTFADALITCTPIFYLEPLGENEMGNSVLIETLKIGMSFKKWEREGFDPRYLTLFHENLKRLKRETPDFVAAYIEKNSFS</sequence>
<gene>
    <name evidence="1" type="ORF">B0I21_104209</name>
</gene>
<dbReference type="Proteomes" id="UP000294752">
    <property type="component" value="Unassembled WGS sequence"/>
</dbReference>
<comment type="caution">
    <text evidence="1">The sequence shown here is derived from an EMBL/GenBank/DDBJ whole genome shotgun (WGS) entry which is preliminary data.</text>
</comment>
<dbReference type="EMBL" id="SNZV01000004">
    <property type="protein sequence ID" value="TDS13883.1"/>
    <property type="molecule type" value="Genomic_DNA"/>
</dbReference>
<reference evidence="1 2" key="1">
    <citation type="submission" date="2019-03" db="EMBL/GenBank/DDBJ databases">
        <title>Genomic Encyclopedia of Type Strains, Phase III (KMG-III): the genomes of soil and plant-associated and newly described type strains.</title>
        <authorList>
            <person name="Whitman W."/>
        </authorList>
    </citation>
    <scope>NUCLEOTIDE SEQUENCE [LARGE SCALE GENOMIC DNA]</scope>
    <source>
        <strain evidence="1 2">CGMCC 1.12801</strain>
    </source>
</reference>
<name>A0A4R7CZ37_9SPHI</name>
<dbReference type="AlphaFoldDB" id="A0A4R7CZ37"/>
<protein>
    <submittedName>
        <fullName evidence="1">Uncharacterized protein</fullName>
    </submittedName>
</protein>
<accession>A0A4R7CZ37</accession>
<proteinExistence type="predicted"/>
<evidence type="ECO:0000313" key="1">
    <source>
        <dbReference type="EMBL" id="TDS13883.1"/>
    </source>
</evidence>
<keyword evidence="2" id="KW-1185">Reference proteome</keyword>
<dbReference type="OrthoDB" id="1493937at2"/>
<organism evidence="1 2">
    <name type="scientific">Sphingobacterium paludis</name>
    <dbReference type="NCBI Taxonomy" id="1476465"/>
    <lineage>
        <taxon>Bacteria</taxon>
        <taxon>Pseudomonadati</taxon>
        <taxon>Bacteroidota</taxon>
        <taxon>Sphingobacteriia</taxon>
        <taxon>Sphingobacteriales</taxon>
        <taxon>Sphingobacteriaceae</taxon>
        <taxon>Sphingobacterium</taxon>
    </lineage>
</organism>